<protein>
    <submittedName>
        <fullName evidence="1">Uncharacterized protein</fullName>
    </submittedName>
</protein>
<comment type="caution">
    <text evidence="1">The sequence shown here is derived from an EMBL/GenBank/DDBJ whole genome shotgun (WGS) entry which is preliminary data.</text>
</comment>
<reference evidence="1 2" key="1">
    <citation type="submission" date="2019-12" db="EMBL/GenBank/DDBJ databases">
        <title>Deinococcus sp. HMF7620 Genome sequencing and assembly.</title>
        <authorList>
            <person name="Kang H."/>
            <person name="Kim H."/>
            <person name="Joh K."/>
        </authorList>
    </citation>
    <scope>NUCLEOTIDE SEQUENCE [LARGE SCALE GENOMIC DNA]</scope>
    <source>
        <strain evidence="1 2">HMF7620</strain>
    </source>
</reference>
<dbReference type="Proteomes" id="UP000483286">
    <property type="component" value="Unassembled WGS sequence"/>
</dbReference>
<evidence type="ECO:0000313" key="2">
    <source>
        <dbReference type="Proteomes" id="UP000483286"/>
    </source>
</evidence>
<organism evidence="1 2">
    <name type="scientific">Deinococcus arboris</name>
    <dbReference type="NCBI Taxonomy" id="2682977"/>
    <lineage>
        <taxon>Bacteria</taxon>
        <taxon>Thermotogati</taxon>
        <taxon>Deinococcota</taxon>
        <taxon>Deinococci</taxon>
        <taxon>Deinococcales</taxon>
        <taxon>Deinococcaceae</taxon>
        <taxon>Deinococcus</taxon>
    </lineage>
</organism>
<evidence type="ECO:0000313" key="1">
    <source>
        <dbReference type="EMBL" id="MVN85419.1"/>
    </source>
</evidence>
<sequence>MSALPPEAHTYLRRATRLLLPRAQRAAHAELHAHLHGLMHDALVRGLPAGDAWPVALRAAGPVWPLALRLAAVHTLPPLRAALLVGAALGGAAYAVQAGGASAPAAQLTPERP</sequence>
<proteinExistence type="predicted"/>
<name>A0A7C9M6B7_9DEIO</name>
<dbReference type="AlphaFoldDB" id="A0A7C9M6B7"/>
<dbReference type="EMBL" id="WQLB01000001">
    <property type="protein sequence ID" value="MVN85419.1"/>
    <property type="molecule type" value="Genomic_DNA"/>
</dbReference>
<accession>A0A7C9M6B7</accession>
<gene>
    <name evidence="1" type="ORF">GO986_01395</name>
</gene>
<keyword evidence="2" id="KW-1185">Reference proteome</keyword>
<dbReference type="RefSeq" id="WP_157457416.1">
    <property type="nucleotide sequence ID" value="NZ_WQLB01000001.1"/>
</dbReference>